<proteinExistence type="predicted"/>
<name>A0A0K2U3X7_LEPSM</name>
<dbReference type="AlphaFoldDB" id="A0A0K2U3X7"/>
<reference evidence="1" key="1">
    <citation type="submission" date="2014-05" db="EMBL/GenBank/DDBJ databases">
        <authorList>
            <person name="Chronopoulou M."/>
        </authorList>
    </citation>
    <scope>NUCLEOTIDE SEQUENCE</scope>
    <source>
        <tissue evidence="1">Whole organism</tissue>
    </source>
</reference>
<dbReference type="EMBL" id="HACA01015648">
    <property type="protein sequence ID" value="CDW33009.1"/>
    <property type="molecule type" value="Transcribed_RNA"/>
</dbReference>
<evidence type="ECO:0000313" key="1">
    <source>
        <dbReference type="EMBL" id="CDW33009.1"/>
    </source>
</evidence>
<organism evidence="1">
    <name type="scientific">Lepeophtheirus salmonis</name>
    <name type="common">Salmon louse</name>
    <name type="synonym">Caligus salmonis</name>
    <dbReference type="NCBI Taxonomy" id="72036"/>
    <lineage>
        <taxon>Eukaryota</taxon>
        <taxon>Metazoa</taxon>
        <taxon>Ecdysozoa</taxon>
        <taxon>Arthropoda</taxon>
        <taxon>Crustacea</taxon>
        <taxon>Multicrustacea</taxon>
        <taxon>Hexanauplia</taxon>
        <taxon>Copepoda</taxon>
        <taxon>Siphonostomatoida</taxon>
        <taxon>Caligidae</taxon>
        <taxon>Lepeophtheirus</taxon>
    </lineage>
</organism>
<protein>
    <submittedName>
        <fullName evidence="1">Uncharacterized protein</fullName>
    </submittedName>
</protein>
<sequence>MIFLFIQRPNPSIYRHYVRLINVSVQLVQGSIRKTYHCKV</sequence>
<accession>A0A0K2U3X7</accession>